<gene>
    <name evidence="2" type="ORF">PECUL_23A032487</name>
</gene>
<feature type="compositionally biased region" description="Basic residues" evidence="1">
    <location>
        <begin position="152"/>
        <end position="175"/>
    </location>
</feature>
<evidence type="ECO:0000313" key="3">
    <source>
        <dbReference type="Proteomes" id="UP001295444"/>
    </source>
</evidence>
<evidence type="ECO:0000313" key="2">
    <source>
        <dbReference type="EMBL" id="CAH2249053.1"/>
    </source>
</evidence>
<dbReference type="Proteomes" id="UP001295444">
    <property type="component" value="Chromosome 02"/>
</dbReference>
<feature type="region of interest" description="Disordered" evidence="1">
    <location>
        <begin position="118"/>
        <end position="188"/>
    </location>
</feature>
<sequence length="188" mass="20609">MRTVGGQQKAGKTSKGTRPGAHWMGAVAELPAWSSPGTDCYKWVPRNTPFGTGGGDHGPPLGVLPDRAATKGKAFGEPRDPPKMAETTRPDGCHATQRGSLISLEKILTDFWLRKELKPRQRTPTMPASSCTPCHPPPNPQQRPAALQQPRKAGRRRRTKLPSYRHRTAKLKMLLKPRAGTPRAPFTL</sequence>
<accession>A0AAD1VQD9</accession>
<reference evidence="2" key="1">
    <citation type="submission" date="2022-03" db="EMBL/GenBank/DDBJ databases">
        <authorList>
            <person name="Alioto T."/>
            <person name="Alioto T."/>
            <person name="Gomez Garrido J."/>
        </authorList>
    </citation>
    <scope>NUCLEOTIDE SEQUENCE</scope>
</reference>
<feature type="region of interest" description="Disordered" evidence="1">
    <location>
        <begin position="1"/>
        <end position="23"/>
    </location>
</feature>
<feature type="compositionally biased region" description="Basic and acidic residues" evidence="1">
    <location>
        <begin position="74"/>
        <end position="92"/>
    </location>
</feature>
<feature type="compositionally biased region" description="Low complexity" evidence="1">
    <location>
        <begin position="142"/>
        <end position="151"/>
    </location>
</feature>
<feature type="region of interest" description="Disordered" evidence="1">
    <location>
        <begin position="73"/>
        <end position="98"/>
    </location>
</feature>
<organism evidence="2 3">
    <name type="scientific">Pelobates cultripes</name>
    <name type="common">Western spadefoot toad</name>
    <dbReference type="NCBI Taxonomy" id="61616"/>
    <lineage>
        <taxon>Eukaryota</taxon>
        <taxon>Metazoa</taxon>
        <taxon>Chordata</taxon>
        <taxon>Craniata</taxon>
        <taxon>Vertebrata</taxon>
        <taxon>Euteleostomi</taxon>
        <taxon>Amphibia</taxon>
        <taxon>Batrachia</taxon>
        <taxon>Anura</taxon>
        <taxon>Pelobatoidea</taxon>
        <taxon>Pelobatidae</taxon>
        <taxon>Pelobates</taxon>
    </lineage>
</organism>
<dbReference type="AlphaFoldDB" id="A0AAD1VQD9"/>
<dbReference type="EMBL" id="OW240913">
    <property type="protein sequence ID" value="CAH2249053.1"/>
    <property type="molecule type" value="Genomic_DNA"/>
</dbReference>
<keyword evidence="3" id="KW-1185">Reference proteome</keyword>
<name>A0AAD1VQD9_PELCU</name>
<proteinExistence type="predicted"/>
<evidence type="ECO:0000256" key="1">
    <source>
        <dbReference type="SAM" id="MobiDB-lite"/>
    </source>
</evidence>
<protein>
    <submittedName>
        <fullName evidence="2">Uncharacterized protein</fullName>
    </submittedName>
</protein>
<feature type="compositionally biased region" description="Polar residues" evidence="1">
    <location>
        <begin position="122"/>
        <end position="132"/>
    </location>
</feature>